<name>A0A814SS77_9BILA</name>
<protein>
    <submittedName>
        <fullName evidence="1">Uncharacterized protein</fullName>
    </submittedName>
</protein>
<reference evidence="1" key="1">
    <citation type="submission" date="2021-02" db="EMBL/GenBank/DDBJ databases">
        <authorList>
            <person name="Nowell W R."/>
        </authorList>
    </citation>
    <scope>NUCLEOTIDE SEQUENCE</scope>
</reference>
<dbReference type="Proteomes" id="UP000682733">
    <property type="component" value="Unassembled WGS sequence"/>
</dbReference>
<organism evidence="1 5">
    <name type="scientific">Didymodactylos carnosus</name>
    <dbReference type="NCBI Taxonomy" id="1234261"/>
    <lineage>
        <taxon>Eukaryota</taxon>
        <taxon>Metazoa</taxon>
        <taxon>Spiralia</taxon>
        <taxon>Gnathifera</taxon>
        <taxon>Rotifera</taxon>
        <taxon>Eurotatoria</taxon>
        <taxon>Bdelloidea</taxon>
        <taxon>Philodinida</taxon>
        <taxon>Philodinidae</taxon>
        <taxon>Didymodactylos</taxon>
    </lineage>
</organism>
<dbReference type="Proteomes" id="UP000663829">
    <property type="component" value="Unassembled WGS sequence"/>
</dbReference>
<dbReference type="EMBL" id="CAJOBA010057691">
    <property type="protein sequence ID" value="CAF4302372.1"/>
    <property type="molecule type" value="Genomic_DNA"/>
</dbReference>
<dbReference type="EMBL" id="CAJNOK010035603">
    <property type="protein sequence ID" value="CAF1514971.1"/>
    <property type="molecule type" value="Genomic_DNA"/>
</dbReference>
<sequence length="144" mass="16529">MLNEFIISNSVSKFRSEQVLAGIKLSYRCSSYKKYPDCDFQVQAIINSSQQIIVSTSSTHNHDNRLQSTRVPSPVRKIVQRAVVAKLTQSQVRLAIQNEQPQQVSPAQISSLLNYYHSLTRPSIYSVDDLRSWCHRRSLTLLYK</sequence>
<proteinExistence type="predicted"/>
<evidence type="ECO:0000313" key="4">
    <source>
        <dbReference type="EMBL" id="CAF4302372.1"/>
    </source>
</evidence>
<gene>
    <name evidence="1" type="ORF">GPM918_LOCUS21213</name>
    <name evidence="2" type="ORF">OVA965_LOCUS37540</name>
    <name evidence="3" type="ORF">SRO942_LOCUS21209</name>
    <name evidence="4" type="ORF">TMI583_LOCUS38625</name>
</gene>
<dbReference type="EMBL" id="CAJOBC010006914">
    <property type="protein sequence ID" value="CAF3915169.1"/>
    <property type="molecule type" value="Genomic_DNA"/>
</dbReference>
<dbReference type="AlphaFoldDB" id="A0A814SS77"/>
<evidence type="ECO:0000313" key="3">
    <source>
        <dbReference type="EMBL" id="CAF3915169.1"/>
    </source>
</evidence>
<dbReference type="Proteomes" id="UP000677228">
    <property type="component" value="Unassembled WGS sequence"/>
</dbReference>
<evidence type="ECO:0000313" key="2">
    <source>
        <dbReference type="EMBL" id="CAF1514971.1"/>
    </source>
</evidence>
<accession>A0A814SS77</accession>
<evidence type="ECO:0000313" key="5">
    <source>
        <dbReference type="Proteomes" id="UP000663829"/>
    </source>
</evidence>
<keyword evidence="5" id="KW-1185">Reference proteome</keyword>
<dbReference type="Proteomes" id="UP000681722">
    <property type="component" value="Unassembled WGS sequence"/>
</dbReference>
<dbReference type="EMBL" id="CAJNOQ010006915">
    <property type="protein sequence ID" value="CAF1151666.1"/>
    <property type="molecule type" value="Genomic_DNA"/>
</dbReference>
<comment type="caution">
    <text evidence="1">The sequence shown here is derived from an EMBL/GenBank/DDBJ whole genome shotgun (WGS) entry which is preliminary data.</text>
</comment>
<evidence type="ECO:0000313" key="1">
    <source>
        <dbReference type="EMBL" id="CAF1151666.1"/>
    </source>
</evidence>